<organism evidence="2 3">
    <name type="scientific">Oceanisphaera avium</name>
    <dbReference type="NCBI Taxonomy" id="1903694"/>
    <lineage>
        <taxon>Bacteria</taxon>
        <taxon>Pseudomonadati</taxon>
        <taxon>Pseudomonadota</taxon>
        <taxon>Gammaproteobacteria</taxon>
        <taxon>Aeromonadales</taxon>
        <taxon>Aeromonadaceae</taxon>
        <taxon>Oceanisphaera</taxon>
    </lineage>
</organism>
<evidence type="ECO:0000259" key="1">
    <source>
        <dbReference type="Pfam" id="PF08241"/>
    </source>
</evidence>
<reference evidence="3" key="1">
    <citation type="submission" date="2017-05" db="EMBL/GenBank/DDBJ databases">
        <authorList>
            <person name="Sung H."/>
        </authorList>
    </citation>
    <scope>NUCLEOTIDE SEQUENCE [LARGE SCALE GENOMIC DNA]</scope>
    <source>
        <strain evidence="3">AMac2203</strain>
    </source>
</reference>
<dbReference type="Pfam" id="PF08241">
    <property type="entry name" value="Methyltransf_11"/>
    <property type="match status" value="1"/>
</dbReference>
<proteinExistence type="predicted"/>
<name>A0A1Y0CWH7_9GAMM</name>
<dbReference type="SUPFAM" id="SSF53335">
    <property type="entry name" value="S-adenosyl-L-methionine-dependent methyltransferases"/>
    <property type="match status" value="1"/>
</dbReference>
<dbReference type="AlphaFoldDB" id="A0A1Y0CWH7"/>
<keyword evidence="3" id="KW-1185">Reference proteome</keyword>
<dbReference type="Gene3D" id="3.40.50.150">
    <property type="entry name" value="Vaccinia Virus protein VP39"/>
    <property type="match status" value="1"/>
</dbReference>
<keyword evidence="2" id="KW-0808">Transferase</keyword>
<dbReference type="OrthoDB" id="6191410at2"/>
<accession>A0A1Y0CWH7</accession>
<evidence type="ECO:0000313" key="3">
    <source>
        <dbReference type="Proteomes" id="UP000243793"/>
    </source>
</evidence>
<dbReference type="GO" id="GO:0008757">
    <property type="term" value="F:S-adenosylmethionine-dependent methyltransferase activity"/>
    <property type="evidence" value="ECO:0007669"/>
    <property type="project" value="InterPro"/>
</dbReference>
<evidence type="ECO:0000313" key="2">
    <source>
        <dbReference type="EMBL" id="ART79691.1"/>
    </source>
</evidence>
<dbReference type="Proteomes" id="UP000243793">
    <property type="component" value="Chromosome"/>
</dbReference>
<dbReference type="InterPro" id="IPR013216">
    <property type="entry name" value="Methyltransf_11"/>
</dbReference>
<dbReference type="InterPro" id="IPR029063">
    <property type="entry name" value="SAM-dependent_MTases_sf"/>
</dbReference>
<dbReference type="KEGG" id="ocm:CBP12_05610"/>
<dbReference type="RefSeq" id="WP_086963563.1">
    <property type="nucleotide sequence ID" value="NZ_CP021376.1"/>
</dbReference>
<sequence length="248" mass="27868">MKSVSYAKTWQQLLRGPYLAQLIQARLDHWAPSLFGFNLLSVEALSASLTLKGSRLLHRVNLCEQASTEADIVGQATAMPFAPGSLDACLLAHVLDYSAHPHAVLREVETVLRDDGWLIICGYNPYSSAGLACFVPGLSHKLPKWRAMIAPERVEDWLKLLGFEVLERDYFGLTPLAEGVGFKSVRQFLVPRYCPSFAGAYVMLARKRRHPLTPIRQPQRRPLLLQPGMACQQQQLTRRAKPQTYSKK</sequence>
<keyword evidence="2" id="KW-0489">Methyltransferase</keyword>
<protein>
    <submittedName>
        <fullName evidence="2">Methyltransferase</fullName>
    </submittedName>
</protein>
<feature type="domain" description="Methyltransferase type 11" evidence="1">
    <location>
        <begin position="61"/>
        <end position="120"/>
    </location>
</feature>
<dbReference type="EMBL" id="CP021376">
    <property type="protein sequence ID" value="ART79691.1"/>
    <property type="molecule type" value="Genomic_DNA"/>
</dbReference>
<gene>
    <name evidence="2" type="ORF">CBP12_05610</name>
</gene>
<dbReference type="GO" id="GO:0032259">
    <property type="term" value="P:methylation"/>
    <property type="evidence" value="ECO:0007669"/>
    <property type="project" value="UniProtKB-KW"/>
</dbReference>